<keyword evidence="4" id="KW-0325">Glycoprotein</keyword>
<dbReference type="PANTHER" id="PTHR20963:SF23">
    <property type="entry name" value="3-PHYTASE"/>
    <property type="match status" value="1"/>
</dbReference>
<name>A0A093UYF9_TALMA</name>
<gene>
    <name evidence="8" type="ORF">GQ26_0410690</name>
</gene>
<evidence type="ECO:0000256" key="4">
    <source>
        <dbReference type="ARBA" id="ARBA00023180"/>
    </source>
</evidence>
<evidence type="ECO:0000313" key="8">
    <source>
        <dbReference type="EMBL" id="KFX42774.1"/>
    </source>
</evidence>
<dbReference type="GO" id="GO:0009277">
    <property type="term" value="C:fungal-type cell wall"/>
    <property type="evidence" value="ECO:0007669"/>
    <property type="project" value="TreeGrafter"/>
</dbReference>
<evidence type="ECO:0000256" key="6">
    <source>
        <dbReference type="PIRSR" id="PIRSR000894-2"/>
    </source>
</evidence>
<dbReference type="PIRSF" id="PIRSF000894">
    <property type="entry name" value="Acid_phosphatase"/>
    <property type="match status" value="1"/>
</dbReference>
<feature type="active site" description="Nucleophile" evidence="5">
    <location>
        <position position="81"/>
    </location>
</feature>
<dbReference type="EMBL" id="JPOX01000041">
    <property type="protein sequence ID" value="KFX42774.1"/>
    <property type="molecule type" value="Genomic_DNA"/>
</dbReference>
<keyword evidence="3" id="KW-0378">Hydrolase</keyword>
<reference key="1">
    <citation type="journal article" date="2014" name="PLoS Genet.">
        <title>Signature Gene Expression Reveals Novel Clues to the Molecular Mechanisms of Dimorphic Transition in Penicillium marneffei.</title>
        <authorList>
            <person name="Yang E."/>
            <person name="Wang G."/>
            <person name="Cai J."/>
            <person name="Woo P.C."/>
            <person name="Lau S.K."/>
            <person name="Yuen K.-Y."/>
            <person name="Chow W.-N."/>
            <person name="Lin X."/>
        </authorList>
    </citation>
    <scope>NUCLEOTIDE SEQUENCE [LARGE SCALE GENOMIC DNA]</scope>
    <source>
        <strain>PM1</strain>
    </source>
</reference>
<feature type="disulfide bond" evidence="6">
    <location>
        <begin position="70"/>
        <end position="415"/>
    </location>
</feature>
<evidence type="ECO:0000256" key="3">
    <source>
        <dbReference type="ARBA" id="ARBA00022801"/>
    </source>
</evidence>
<comment type="similarity">
    <text evidence="1">Belongs to the histidine acid phosphatase family.</text>
</comment>
<dbReference type="AlphaFoldDB" id="A0A093UYF9"/>
<dbReference type="GO" id="GO:0003993">
    <property type="term" value="F:acid phosphatase activity"/>
    <property type="evidence" value="ECO:0007669"/>
    <property type="project" value="TreeGrafter"/>
</dbReference>
<feature type="disulfide bond" evidence="6">
    <location>
        <begin position="451"/>
        <end position="459"/>
    </location>
</feature>
<organism evidence="8">
    <name type="scientific">Talaromyces marneffei PM1</name>
    <dbReference type="NCBI Taxonomy" id="1077442"/>
    <lineage>
        <taxon>Eukaryota</taxon>
        <taxon>Fungi</taxon>
        <taxon>Dikarya</taxon>
        <taxon>Ascomycota</taxon>
        <taxon>Pezizomycotina</taxon>
        <taxon>Eurotiomycetes</taxon>
        <taxon>Eurotiomycetidae</taxon>
        <taxon>Eurotiales</taxon>
        <taxon>Trichocomaceae</taxon>
        <taxon>Talaromyces</taxon>
        <taxon>Talaromyces sect. Talaromyces</taxon>
    </lineage>
</organism>
<dbReference type="InterPro" id="IPR016274">
    <property type="entry name" value="Histidine_acid_Pase_euk"/>
</dbReference>
<accession>A0A093UYF9</accession>
<dbReference type="InterPro" id="IPR029033">
    <property type="entry name" value="His_PPase_superfam"/>
</dbReference>
<feature type="signal peptide" evidence="7">
    <location>
        <begin position="1"/>
        <end position="20"/>
    </location>
</feature>
<dbReference type="HOGENOM" id="CLU_020880_3_0_1"/>
<dbReference type="EC" id="3.1.3.8" evidence="2"/>
<dbReference type="Pfam" id="PF00328">
    <property type="entry name" value="His_Phos_2"/>
    <property type="match status" value="1"/>
</dbReference>
<dbReference type="PANTHER" id="PTHR20963">
    <property type="entry name" value="MULTIPLE INOSITOL POLYPHOSPHATE PHOSPHATASE-RELATED"/>
    <property type="match status" value="1"/>
</dbReference>
<feature type="chain" id="PRO_5001888155" description="3-phytase" evidence="7">
    <location>
        <begin position="21"/>
        <end position="513"/>
    </location>
</feature>
<evidence type="ECO:0000256" key="5">
    <source>
        <dbReference type="PIRSR" id="PIRSR000894-1"/>
    </source>
</evidence>
<dbReference type="InterPro" id="IPR000560">
    <property type="entry name" value="His_Pase_clade-2"/>
</dbReference>
<dbReference type="eggNOG" id="KOG1382">
    <property type="taxonomic scope" value="Eukaryota"/>
</dbReference>
<evidence type="ECO:0000256" key="2">
    <source>
        <dbReference type="ARBA" id="ARBA00012632"/>
    </source>
</evidence>
<dbReference type="PROSITE" id="PS00616">
    <property type="entry name" value="HIS_ACID_PHOSPHAT_1"/>
    <property type="match status" value="1"/>
</dbReference>
<keyword evidence="7" id="KW-0732">Signal</keyword>
<keyword evidence="6" id="KW-1015">Disulfide bond</keyword>
<evidence type="ECO:0000256" key="1">
    <source>
        <dbReference type="ARBA" id="ARBA00005375"/>
    </source>
</evidence>
<dbReference type="Gene3D" id="3.40.50.1240">
    <property type="entry name" value="Phosphoglycerate mutase-like"/>
    <property type="match status" value="1"/>
</dbReference>
<dbReference type="SUPFAM" id="SSF53254">
    <property type="entry name" value="Phosphoglycerate mutase-like"/>
    <property type="match status" value="1"/>
</dbReference>
<dbReference type="GO" id="GO:0016158">
    <property type="term" value="F:inositol hexakisphosphate 3-phosphatase activity"/>
    <property type="evidence" value="ECO:0007669"/>
    <property type="project" value="UniProtKB-EC"/>
</dbReference>
<reference evidence="8" key="2">
    <citation type="journal article" date="2014" name="PLoS Genet.">
        <title>Signature gene expression reveals novel clues to the molecular mechanisms of dimorphic transition in Penicillium marneffei.</title>
        <authorList>
            <person name="Yang E."/>
            <person name="Wang G."/>
            <person name="Cai J."/>
            <person name="Woo P.C."/>
            <person name="Lau S.K."/>
            <person name="Yuen K.-Y."/>
            <person name="Chow W.-N."/>
            <person name="Lin X."/>
        </authorList>
    </citation>
    <scope>NUCLEOTIDE SEQUENCE</scope>
    <source>
        <strain evidence="8">PM1</strain>
    </source>
</reference>
<protein>
    <recommendedName>
        <fullName evidence="2">3-phytase</fullName>
        <ecNumber evidence="2">3.1.3.8</ecNumber>
    </recommendedName>
</protein>
<dbReference type="CDD" id="cd07061">
    <property type="entry name" value="HP_HAP_like"/>
    <property type="match status" value="1"/>
</dbReference>
<sequence length="513" mass="55194">MASIKSIAASSLLFAALSTASVNQVLAPADGIVLASSPSAKNPLAWAGANSPYHAGANVYDISNEVPDGCSVKQAAYVVRHGSRYPDRGAYNGWVAIQQRVQAAKAAGNLTAKGSLSFIGDWEPVLTNPDLQIAQESMTGYKEGHDLGYQLRARYPDFYEDGTKFYAWANQYASPINKSRVVQTAKAFMQGYLGEFADTYGTIVSINSTGSPNAIGNSLGPSDACPAFGMGASGSSFNNDTNFAATWTPKVMKRVNSLVDGIDFTAGDILQMPYLCGFESQITGRLSPWCGVLTDEELEYYEYTQDLHYYYGIGPGSTTPTSLLFLPFLDSLMQLLQAGPGQKGKGIDGASFDIPKLVMAFMNDNQIAELTAGMGIFDTDAQPKLPIDKLLKKRIYNASNFVSMRGTVIFEVLNCTTKSPSHPHGKKPTTTSTDDYIRLMLNDAVYTLPQCNDGPGGSCLLSDYADFISKRNAAAGNFIDYCHVTQAGHPKTVGGASFFSDLTLDFLEFVAPH</sequence>
<feature type="disulfide bond" evidence="6">
    <location>
        <begin position="276"/>
        <end position="290"/>
    </location>
</feature>
<proteinExistence type="inferred from homology"/>
<comment type="caution">
    <text evidence="8">The sequence shown here is derived from an EMBL/GenBank/DDBJ whole genome shotgun (WGS) entry which is preliminary data.</text>
</comment>
<dbReference type="InterPro" id="IPR033379">
    <property type="entry name" value="Acid_Pase_AS"/>
</dbReference>
<feature type="active site" description="Proton donor" evidence="5">
    <location>
        <position position="364"/>
    </location>
</feature>
<evidence type="ECO:0000256" key="7">
    <source>
        <dbReference type="SAM" id="SignalP"/>
    </source>
</evidence>